<dbReference type="EMBL" id="REGN01000062">
    <property type="protein sequence ID" value="RNA44729.1"/>
    <property type="molecule type" value="Genomic_DNA"/>
</dbReference>
<name>A0A3M7T9R1_BRAPC</name>
<gene>
    <name evidence="1" type="ORF">BpHYR1_028682</name>
</gene>
<organism evidence="1 2">
    <name type="scientific">Brachionus plicatilis</name>
    <name type="common">Marine rotifer</name>
    <name type="synonym">Brachionus muelleri</name>
    <dbReference type="NCBI Taxonomy" id="10195"/>
    <lineage>
        <taxon>Eukaryota</taxon>
        <taxon>Metazoa</taxon>
        <taxon>Spiralia</taxon>
        <taxon>Gnathifera</taxon>
        <taxon>Rotifera</taxon>
        <taxon>Eurotatoria</taxon>
        <taxon>Monogononta</taxon>
        <taxon>Pseudotrocha</taxon>
        <taxon>Ploima</taxon>
        <taxon>Brachionidae</taxon>
        <taxon>Brachionus</taxon>
    </lineage>
</organism>
<sequence>MYHLNLASSIPCNFLKNAHDCDCQILKLVHLLLQNLVNLIINRLAHKCYGRTLEYNFYEKKIYEYISMKYFLPKFIL</sequence>
<dbReference type="Proteomes" id="UP000276133">
    <property type="component" value="Unassembled WGS sequence"/>
</dbReference>
<evidence type="ECO:0000313" key="2">
    <source>
        <dbReference type="Proteomes" id="UP000276133"/>
    </source>
</evidence>
<accession>A0A3M7T9R1</accession>
<evidence type="ECO:0000313" key="1">
    <source>
        <dbReference type="EMBL" id="RNA44729.1"/>
    </source>
</evidence>
<reference evidence="1 2" key="1">
    <citation type="journal article" date="2018" name="Sci. Rep.">
        <title>Genomic signatures of local adaptation to the degree of environmental predictability in rotifers.</title>
        <authorList>
            <person name="Franch-Gras L."/>
            <person name="Hahn C."/>
            <person name="Garcia-Roger E.M."/>
            <person name="Carmona M.J."/>
            <person name="Serra M."/>
            <person name="Gomez A."/>
        </authorList>
    </citation>
    <scope>NUCLEOTIDE SEQUENCE [LARGE SCALE GENOMIC DNA]</scope>
    <source>
        <strain evidence="1">HYR1</strain>
    </source>
</reference>
<dbReference type="AlphaFoldDB" id="A0A3M7T9R1"/>
<proteinExistence type="predicted"/>
<comment type="caution">
    <text evidence="1">The sequence shown here is derived from an EMBL/GenBank/DDBJ whole genome shotgun (WGS) entry which is preliminary data.</text>
</comment>
<protein>
    <submittedName>
        <fullName evidence="1">Uncharacterized protein</fullName>
    </submittedName>
</protein>
<keyword evidence="2" id="KW-1185">Reference proteome</keyword>